<dbReference type="CDD" id="cd00018">
    <property type="entry name" value="AP2"/>
    <property type="match status" value="1"/>
</dbReference>
<evidence type="ECO:0000256" key="3">
    <source>
        <dbReference type="ARBA" id="ARBA00023125"/>
    </source>
</evidence>
<dbReference type="InterPro" id="IPR001471">
    <property type="entry name" value="AP2/ERF_dom"/>
</dbReference>
<dbReference type="GO" id="GO:0009873">
    <property type="term" value="P:ethylene-activated signaling pathway"/>
    <property type="evidence" value="ECO:0007669"/>
    <property type="project" value="InterPro"/>
</dbReference>
<keyword evidence="4" id="KW-0804">Transcription</keyword>
<dbReference type="InterPro" id="IPR036955">
    <property type="entry name" value="AP2/ERF_dom_sf"/>
</dbReference>
<protein>
    <recommendedName>
        <fullName evidence="7">AP2/ERF domain-containing protein</fullName>
    </recommendedName>
</protein>
<organism evidence="8 9">
    <name type="scientific">Clitoria ternatea</name>
    <name type="common">Butterfly pea</name>
    <dbReference type="NCBI Taxonomy" id="43366"/>
    <lineage>
        <taxon>Eukaryota</taxon>
        <taxon>Viridiplantae</taxon>
        <taxon>Streptophyta</taxon>
        <taxon>Embryophyta</taxon>
        <taxon>Tracheophyta</taxon>
        <taxon>Spermatophyta</taxon>
        <taxon>Magnoliopsida</taxon>
        <taxon>eudicotyledons</taxon>
        <taxon>Gunneridae</taxon>
        <taxon>Pentapetalae</taxon>
        <taxon>rosids</taxon>
        <taxon>fabids</taxon>
        <taxon>Fabales</taxon>
        <taxon>Fabaceae</taxon>
        <taxon>Papilionoideae</taxon>
        <taxon>50 kb inversion clade</taxon>
        <taxon>NPAAA clade</taxon>
        <taxon>indigoferoid/millettioid clade</taxon>
        <taxon>Phaseoleae</taxon>
        <taxon>Clitoria</taxon>
    </lineage>
</organism>
<keyword evidence="9" id="KW-1185">Reference proteome</keyword>
<evidence type="ECO:0000313" key="9">
    <source>
        <dbReference type="Proteomes" id="UP001359559"/>
    </source>
</evidence>
<sequence length="176" mass="19097">MNQNLNSTTLESDLALLQSIQSYLLDDHADSTSLTAVFAKHNGNESTSTLHDNAINSPLVSPDNGTTTVTDRVASTTAARGGHAPKYSQSFKGVRHRPWGKFAAEIRDPKKNGSRVWLGTFESAEDAALAYDQAAFKMRGSKAKLNFPHLIDCQAAELETVAAKRSRASIFDTSEK</sequence>
<dbReference type="PANTHER" id="PTHR31190">
    <property type="entry name" value="DNA-BINDING DOMAIN"/>
    <property type="match status" value="1"/>
</dbReference>
<comment type="subcellular location">
    <subcellularLocation>
        <location evidence="1">Nucleus</location>
    </subcellularLocation>
</comment>
<dbReference type="GO" id="GO:0003677">
    <property type="term" value="F:DNA binding"/>
    <property type="evidence" value="ECO:0007669"/>
    <property type="project" value="UniProtKB-KW"/>
</dbReference>
<reference evidence="8 9" key="1">
    <citation type="submission" date="2024-01" db="EMBL/GenBank/DDBJ databases">
        <title>The genomes of 5 underutilized Papilionoideae crops provide insights into root nodulation and disease resistance.</title>
        <authorList>
            <person name="Yuan L."/>
        </authorList>
    </citation>
    <scope>NUCLEOTIDE SEQUENCE [LARGE SCALE GENOMIC DNA]</scope>
    <source>
        <strain evidence="8">LY-2023</strain>
        <tissue evidence="8">Leaf</tissue>
    </source>
</reference>
<dbReference type="Gene3D" id="3.30.730.10">
    <property type="entry name" value="AP2/ERF domain"/>
    <property type="match status" value="1"/>
</dbReference>
<comment type="caution">
    <text evidence="8">The sequence shown here is derived from an EMBL/GenBank/DDBJ whole genome shotgun (WGS) entry which is preliminary data.</text>
</comment>
<gene>
    <name evidence="8" type="ORF">RJT34_22377</name>
</gene>
<accession>A0AAN9IVD7</accession>
<dbReference type="FunFam" id="3.30.730.10:FF:000001">
    <property type="entry name" value="Ethylene-responsive transcription factor 2"/>
    <property type="match status" value="1"/>
</dbReference>
<evidence type="ECO:0000256" key="6">
    <source>
        <dbReference type="ARBA" id="ARBA00024343"/>
    </source>
</evidence>
<evidence type="ECO:0000256" key="2">
    <source>
        <dbReference type="ARBA" id="ARBA00023015"/>
    </source>
</evidence>
<dbReference type="Pfam" id="PF00847">
    <property type="entry name" value="AP2"/>
    <property type="match status" value="1"/>
</dbReference>
<dbReference type="InterPro" id="IPR016177">
    <property type="entry name" value="DNA-bd_dom_sf"/>
</dbReference>
<dbReference type="SUPFAM" id="SSF54171">
    <property type="entry name" value="DNA-binding domain"/>
    <property type="match status" value="1"/>
</dbReference>
<evidence type="ECO:0000313" key="8">
    <source>
        <dbReference type="EMBL" id="KAK7286987.1"/>
    </source>
</evidence>
<evidence type="ECO:0000256" key="1">
    <source>
        <dbReference type="ARBA" id="ARBA00004123"/>
    </source>
</evidence>
<feature type="domain" description="AP2/ERF" evidence="7">
    <location>
        <begin position="90"/>
        <end position="148"/>
    </location>
</feature>
<dbReference type="GO" id="GO:0005634">
    <property type="term" value="C:nucleus"/>
    <property type="evidence" value="ECO:0007669"/>
    <property type="project" value="UniProtKB-SubCell"/>
</dbReference>
<evidence type="ECO:0000259" key="7">
    <source>
        <dbReference type="PROSITE" id="PS51032"/>
    </source>
</evidence>
<keyword evidence="5" id="KW-0539">Nucleus</keyword>
<dbReference type="GO" id="GO:0003700">
    <property type="term" value="F:DNA-binding transcription factor activity"/>
    <property type="evidence" value="ECO:0007669"/>
    <property type="project" value="InterPro"/>
</dbReference>
<dbReference type="SMART" id="SM00380">
    <property type="entry name" value="AP2"/>
    <property type="match status" value="1"/>
</dbReference>
<proteinExistence type="inferred from homology"/>
<comment type="similarity">
    <text evidence="6">Belongs to the AP2/ERF transcription factor family. ERF subfamily.</text>
</comment>
<dbReference type="PANTHER" id="PTHR31190:SF287">
    <property type="entry name" value="DEVELOPMENT RELATED ERF PROTEIN"/>
    <property type="match status" value="1"/>
</dbReference>
<dbReference type="PRINTS" id="PR00367">
    <property type="entry name" value="ETHRSPELEMNT"/>
</dbReference>
<name>A0AAN9IVD7_CLITE</name>
<evidence type="ECO:0000256" key="4">
    <source>
        <dbReference type="ARBA" id="ARBA00023163"/>
    </source>
</evidence>
<keyword evidence="3" id="KW-0238">DNA-binding</keyword>
<dbReference type="InterPro" id="IPR044808">
    <property type="entry name" value="ERF_plant"/>
</dbReference>
<dbReference type="PROSITE" id="PS51032">
    <property type="entry name" value="AP2_ERF"/>
    <property type="match status" value="1"/>
</dbReference>
<keyword evidence="2" id="KW-0805">Transcription regulation</keyword>
<dbReference type="AlphaFoldDB" id="A0AAN9IVD7"/>
<dbReference type="Proteomes" id="UP001359559">
    <property type="component" value="Unassembled WGS sequence"/>
</dbReference>
<evidence type="ECO:0000256" key="5">
    <source>
        <dbReference type="ARBA" id="ARBA00023242"/>
    </source>
</evidence>
<dbReference type="EMBL" id="JAYKXN010000005">
    <property type="protein sequence ID" value="KAK7286987.1"/>
    <property type="molecule type" value="Genomic_DNA"/>
</dbReference>